<keyword evidence="2" id="KW-1185">Reference proteome</keyword>
<dbReference type="Proteomes" id="UP001177021">
    <property type="component" value="Unassembled WGS sequence"/>
</dbReference>
<reference evidence="1" key="1">
    <citation type="submission" date="2023-10" db="EMBL/GenBank/DDBJ databases">
        <authorList>
            <person name="Rodriguez Cubillos JULIANA M."/>
            <person name="De Vega J."/>
        </authorList>
    </citation>
    <scope>NUCLEOTIDE SEQUENCE</scope>
</reference>
<accession>A0ACB0KPY3</accession>
<evidence type="ECO:0000313" key="2">
    <source>
        <dbReference type="Proteomes" id="UP001177021"/>
    </source>
</evidence>
<comment type="caution">
    <text evidence="1">The sequence shown here is derived from an EMBL/GenBank/DDBJ whole genome shotgun (WGS) entry which is preliminary data.</text>
</comment>
<dbReference type="EMBL" id="CASHSV030000311">
    <property type="protein sequence ID" value="CAJ2658888.1"/>
    <property type="molecule type" value="Genomic_DNA"/>
</dbReference>
<protein>
    <submittedName>
        <fullName evidence="1">Uncharacterized protein</fullName>
    </submittedName>
</protein>
<evidence type="ECO:0000313" key="1">
    <source>
        <dbReference type="EMBL" id="CAJ2658888.1"/>
    </source>
</evidence>
<name>A0ACB0KPY3_TRIPR</name>
<sequence length="250" mass="28053">MATRPKIYLFGDSITEDSFSVGGWGASLANHFSRTVDVVLRGYSGYNTRWALKVLERVFPLSLGGDGGNVTAPVALTVFFGANDACLPNRCSGFQHVPLHEYKENLCSIVSFFKKRWPTTHVLLITPPPIDEDARLRISKNYCRYPYVENPEGLPERTNEAAGEYARACIAVATECQIPFIDLWTKMQMSPDWKKDYLSDGLHLTNEGNQLVFEEVIEKLRDEGLSLESIPIDLPHIADIDPNDPLKSFL</sequence>
<organism evidence="1 2">
    <name type="scientific">Trifolium pratense</name>
    <name type="common">Red clover</name>
    <dbReference type="NCBI Taxonomy" id="57577"/>
    <lineage>
        <taxon>Eukaryota</taxon>
        <taxon>Viridiplantae</taxon>
        <taxon>Streptophyta</taxon>
        <taxon>Embryophyta</taxon>
        <taxon>Tracheophyta</taxon>
        <taxon>Spermatophyta</taxon>
        <taxon>Magnoliopsida</taxon>
        <taxon>eudicotyledons</taxon>
        <taxon>Gunneridae</taxon>
        <taxon>Pentapetalae</taxon>
        <taxon>rosids</taxon>
        <taxon>fabids</taxon>
        <taxon>Fabales</taxon>
        <taxon>Fabaceae</taxon>
        <taxon>Papilionoideae</taxon>
        <taxon>50 kb inversion clade</taxon>
        <taxon>NPAAA clade</taxon>
        <taxon>Hologalegina</taxon>
        <taxon>IRL clade</taxon>
        <taxon>Trifolieae</taxon>
        <taxon>Trifolium</taxon>
    </lineage>
</organism>
<gene>
    <name evidence="1" type="ORF">MILVUS5_LOCUS25189</name>
</gene>
<proteinExistence type="predicted"/>